<proteinExistence type="predicted"/>
<name>A0ABW1ZN28_9DEIO</name>
<evidence type="ECO:0000313" key="1">
    <source>
        <dbReference type="EMBL" id="MFC6661692.1"/>
    </source>
</evidence>
<evidence type="ECO:0000313" key="2">
    <source>
        <dbReference type="Proteomes" id="UP001596317"/>
    </source>
</evidence>
<accession>A0ABW1ZN28</accession>
<keyword evidence="2" id="KW-1185">Reference proteome</keyword>
<evidence type="ECO:0008006" key="3">
    <source>
        <dbReference type="Google" id="ProtNLM"/>
    </source>
</evidence>
<dbReference type="RefSeq" id="WP_380057290.1">
    <property type="nucleotide sequence ID" value="NZ_JBHSWB010000001.1"/>
</dbReference>
<organism evidence="1 2">
    <name type="scientific">Deinococcus multiflagellatus</name>
    <dbReference type="NCBI Taxonomy" id="1656887"/>
    <lineage>
        <taxon>Bacteria</taxon>
        <taxon>Thermotogati</taxon>
        <taxon>Deinococcota</taxon>
        <taxon>Deinococci</taxon>
        <taxon>Deinococcales</taxon>
        <taxon>Deinococcaceae</taxon>
        <taxon>Deinococcus</taxon>
    </lineage>
</organism>
<comment type="caution">
    <text evidence="1">The sequence shown here is derived from an EMBL/GenBank/DDBJ whole genome shotgun (WGS) entry which is preliminary data.</text>
</comment>
<protein>
    <recommendedName>
        <fullName evidence="3">Oxidoreductase</fullName>
    </recommendedName>
</protein>
<reference evidence="2" key="1">
    <citation type="journal article" date="2019" name="Int. J. Syst. Evol. Microbiol.">
        <title>The Global Catalogue of Microorganisms (GCM) 10K type strain sequencing project: providing services to taxonomists for standard genome sequencing and annotation.</title>
        <authorList>
            <consortium name="The Broad Institute Genomics Platform"/>
            <consortium name="The Broad Institute Genome Sequencing Center for Infectious Disease"/>
            <person name="Wu L."/>
            <person name="Ma J."/>
        </authorList>
    </citation>
    <scope>NUCLEOTIDE SEQUENCE [LARGE SCALE GENOMIC DNA]</scope>
    <source>
        <strain evidence="2">CCUG 63830</strain>
    </source>
</reference>
<gene>
    <name evidence="1" type="ORF">ACFP90_16155</name>
</gene>
<sequence length="128" mass="14297">MHFFDLLNWYFGTAEHVEVHVRTATVNAGYLELAGARVRWFLAVDDQYIPQELAAAGKRTYRSITIDGQEVEFSEGFTDLHTAVYRRTLAGQGFGLADTAPAIELVSQIRTLPVTPGGTRRHPFVRSS</sequence>
<dbReference type="Gene3D" id="3.30.360.10">
    <property type="entry name" value="Dihydrodipicolinate Reductase, domain 2"/>
    <property type="match status" value="1"/>
</dbReference>
<dbReference type="EMBL" id="JBHSWB010000001">
    <property type="protein sequence ID" value="MFC6661692.1"/>
    <property type="molecule type" value="Genomic_DNA"/>
</dbReference>
<dbReference type="Proteomes" id="UP001596317">
    <property type="component" value="Unassembled WGS sequence"/>
</dbReference>